<dbReference type="Proteomes" id="UP000187203">
    <property type="component" value="Unassembled WGS sequence"/>
</dbReference>
<dbReference type="PANTHER" id="PTHR31080">
    <property type="entry name" value="PECTINESTERASE INHIBITOR-LIKE"/>
    <property type="match status" value="1"/>
</dbReference>
<dbReference type="OrthoDB" id="764172at2759"/>
<dbReference type="InterPro" id="IPR035513">
    <property type="entry name" value="Invertase/methylesterase_inhib"/>
</dbReference>
<dbReference type="InterPro" id="IPR006501">
    <property type="entry name" value="Pectinesterase_inhib_dom"/>
</dbReference>
<feature type="signal peptide" evidence="3">
    <location>
        <begin position="1"/>
        <end position="23"/>
    </location>
</feature>
<evidence type="ECO:0000313" key="6">
    <source>
        <dbReference type="Proteomes" id="UP000187203"/>
    </source>
</evidence>
<dbReference type="SUPFAM" id="SSF101148">
    <property type="entry name" value="Plant invertase/pectin methylesterase inhibitor"/>
    <property type="match status" value="1"/>
</dbReference>
<gene>
    <name evidence="5" type="ORF">COLO4_03485</name>
</gene>
<evidence type="ECO:0000256" key="1">
    <source>
        <dbReference type="ARBA" id="ARBA00022729"/>
    </source>
</evidence>
<protein>
    <submittedName>
        <fullName evidence="5">Pectinesterase inhibitor</fullName>
    </submittedName>
</protein>
<organism evidence="5 6">
    <name type="scientific">Corchorus olitorius</name>
    <dbReference type="NCBI Taxonomy" id="93759"/>
    <lineage>
        <taxon>Eukaryota</taxon>
        <taxon>Viridiplantae</taxon>
        <taxon>Streptophyta</taxon>
        <taxon>Embryophyta</taxon>
        <taxon>Tracheophyta</taxon>
        <taxon>Spermatophyta</taxon>
        <taxon>Magnoliopsida</taxon>
        <taxon>eudicotyledons</taxon>
        <taxon>Gunneridae</taxon>
        <taxon>Pentapetalae</taxon>
        <taxon>rosids</taxon>
        <taxon>malvids</taxon>
        <taxon>Malvales</taxon>
        <taxon>Malvaceae</taxon>
        <taxon>Grewioideae</taxon>
        <taxon>Apeibeae</taxon>
        <taxon>Corchorus</taxon>
    </lineage>
</organism>
<dbReference type="PANTHER" id="PTHR31080:SF296">
    <property type="entry name" value="OS05G0360900 PROTEIN"/>
    <property type="match status" value="1"/>
</dbReference>
<evidence type="ECO:0000313" key="5">
    <source>
        <dbReference type="EMBL" id="OMP12062.1"/>
    </source>
</evidence>
<feature type="domain" description="Pectinesterase inhibitor" evidence="4">
    <location>
        <begin position="31"/>
        <end position="145"/>
    </location>
</feature>
<dbReference type="Gene3D" id="1.20.140.40">
    <property type="entry name" value="Invertase/pectin methylesterase inhibitor family protein"/>
    <property type="match status" value="1"/>
</dbReference>
<dbReference type="NCBIfam" id="TIGR01614">
    <property type="entry name" value="PME_inhib"/>
    <property type="match status" value="1"/>
</dbReference>
<reference evidence="6" key="1">
    <citation type="submission" date="2013-09" db="EMBL/GenBank/DDBJ databases">
        <title>Corchorus olitorius genome sequencing.</title>
        <authorList>
            <person name="Alam M."/>
            <person name="Haque M.S."/>
            <person name="Islam M.S."/>
            <person name="Emdad E.M."/>
            <person name="Islam M.M."/>
            <person name="Ahmed B."/>
            <person name="Halim A."/>
            <person name="Hossen Q.M.M."/>
            <person name="Hossain M.Z."/>
            <person name="Ahmed R."/>
            <person name="Khan M.M."/>
            <person name="Islam R."/>
            <person name="Rashid M.M."/>
            <person name="Khan S.A."/>
            <person name="Rahman M.S."/>
            <person name="Alam M."/>
            <person name="Yahiya A.S."/>
            <person name="Khan M.S."/>
            <person name="Azam M.S."/>
            <person name="Haque T."/>
            <person name="Lashkar M.Z.H."/>
            <person name="Akhand A.I."/>
            <person name="Morshed G."/>
            <person name="Roy S."/>
            <person name="Uddin K.S."/>
            <person name="Rabeya T."/>
            <person name="Hossain A.S."/>
            <person name="Chowdhury A."/>
            <person name="Snigdha A.R."/>
            <person name="Mortoza M.S."/>
            <person name="Matin S.A."/>
            <person name="Hoque S.M.E."/>
            <person name="Islam M.K."/>
            <person name="Roy D.K."/>
            <person name="Haider R."/>
            <person name="Moosa M.M."/>
            <person name="Elias S.M."/>
            <person name="Hasan A.M."/>
            <person name="Jahan S."/>
            <person name="Shafiuddin M."/>
            <person name="Mahmood N."/>
            <person name="Shommy N.S."/>
        </authorList>
    </citation>
    <scope>NUCLEOTIDE SEQUENCE [LARGE SCALE GENOMIC DNA]</scope>
    <source>
        <strain evidence="6">cv. O-4</strain>
    </source>
</reference>
<sequence length="188" mass="20876">MAKPDFLTIFLLLLVLNKSFSLAATAQGGESLISKACRKETDYPDLCISTLEANDVSKKAKSYESLCGAAMVVLKSQLEKAYLFVTESLAKQTNSTPSETNSKTKTQIQGCADGFQHAIRRINDGITAFDKKNYEDTYSKINTLIFESLDECKVKRLDMFQNLNDVTDAFANVVLSLLENLVPAFDKY</sequence>
<name>A0A1R3KYB4_9ROSI</name>
<dbReference type="AlphaFoldDB" id="A0A1R3KYB4"/>
<proteinExistence type="inferred from homology"/>
<dbReference type="Pfam" id="PF04043">
    <property type="entry name" value="PMEI"/>
    <property type="match status" value="1"/>
</dbReference>
<evidence type="ECO:0000259" key="4">
    <source>
        <dbReference type="Pfam" id="PF04043"/>
    </source>
</evidence>
<keyword evidence="1 3" id="KW-0732">Signal</keyword>
<keyword evidence="6" id="KW-1185">Reference proteome</keyword>
<comment type="similarity">
    <text evidence="2">Belongs to the PMEI family.</text>
</comment>
<evidence type="ECO:0000256" key="2">
    <source>
        <dbReference type="ARBA" id="ARBA00038471"/>
    </source>
</evidence>
<dbReference type="EMBL" id="AWUE01009911">
    <property type="protein sequence ID" value="OMP12062.1"/>
    <property type="molecule type" value="Genomic_DNA"/>
</dbReference>
<comment type="caution">
    <text evidence="5">The sequence shown here is derived from an EMBL/GenBank/DDBJ whole genome shotgun (WGS) entry which is preliminary data.</text>
</comment>
<accession>A0A1R3KYB4</accession>
<dbReference type="GO" id="GO:0004857">
    <property type="term" value="F:enzyme inhibitor activity"/>
    <property type="evidence" value="ECO:0007669"/>
    <property type="project" value="InterPro"/>
</dbReference>
<evidence type="ECO:0000256" key="3">
    <source>
        <dbReference type="SAM" id="SignalP"/>
    </source>
</evidence>
<dbReference type="InterPro" id="IPR051955">
    <property type="entry name" value="PME_Inhibitor"/>
</dbReference>
<feature type="chain" id="PRO_5012729337" evidence="3">
    <location>
        <begin position="24"/>
        <end position="188"/>
    </location>
</feature>